<protein>
    <submittedName>
        <fullName evidence="1">Uncharacterized protein</fullName>
    </submittedName>
</protein>
<comment type="caution">
    <text evidence="1">The sequence shown here is derived from an EMBL/GenBank/DDBJ whole genome shotgun (WGS) entry which is preliminary data.</text>
</comment>
<gene>
    <name evidence="1" type="ORF">DPMN_065883</name>
</gene>
<organism evidence="1 2">
    <name type="scientific">Dreissena polymorpha</name>
    <name type="common">Zebra mussel</name>
    <name type="synonym">Mytilus polymorpha</name>
    <dbReference type="NCBI Taxonomy" id="45954"/>
    <lineage>
        <taxon>Eukaryota</taxon>
        <taxon>Metazoa</taxon>
        <taxon>Spiralia</taxon>
        <taxon>Lophotrochozoa</taxon>
        <taxon>Mollusca</taxon>
        <taxon>Bivalvia</taxon>
        <taxon>Autobranchia</taxon>
        <taxon>Heteroconchia</taxon>
        <taxon>Euheterodonta</taxon>
        <taxon>Imparidentia</taxon>
        <taxon>Neoheterodontei</taxon>
        <taxon>Myida</taxon>
        <taxon>Dreissenoidea</taxon>
        <taxon>Dreissenidae</taxon>
        <taxon>Dreissena</taxon>
    </lineage>
</organism>
<proteinExistence type="predicted"/>
<keyword evidence="2" id="KW-1185">Reference proteome</keyword>
<evidence type="ECO:0000313" key="1">
    <source>
        <dbReference type="EMBL" id="KAH3706496.1"/>
    </source>
</evidence>
<name>A0A9D3YW87_DREPO</name>
<evidence type="ECO:0000313" key="2">
    <source>
        <dbReference type="Proteomes" id="UP000828390"/>
    </source>
</evidence>
<sequence>MVLVHMIVNEETKKLASDKKHDLLLSGLIPNVDKCIWEPVQEMEWLGVNINMRENS</sequence>
<reference evidence="1" key="1">
    <citation type="journal article" date="2019" name="bioRxiv">
        <title>The Genome of the Zebra Mussel, Dreissena polymorpha: A Resource for Invasive Species Research.</title>
        <authorList>
            <person name="McCartney M.A."/>
            <person name="Auch B."/>
            <person name="Kono T."/>
            <person name="Mallez S."/>
            <person name="Zhang Y."/>
            <person name="Obille A."/>
            <person name="Becker A."/>
            <person name="Abrahante J.E."/>
            <person name="Garbe J."/>
            <person name="Badalamenti J.P."/>
            <person name="Herman A."/>
            <person name="Mangelson H."/>
            <person name="Liachko I."/>
            <person name="Sullivan S."/>
            <person name="Sone E.D."/>
            <person name="Koren S."/>
            <person name="Silverstein K.A.T."/>
            <person name="Beckman K.B."/>
            <person name="Gohl D.M."/>
        </authorList>
    </citation>
    <scope>NUCLEOTIDE SEQUENCE</scope>
    <source>
        <strain evidence="1">Duluth1</strain>
        <tissue evidence="1">Whole animal</tissue>
    </source>
</reference>
<accession>A0A9D3YW87</accession>
<dbReference type="AlphaFoldDB" id="A0A9D3YW87"/>
<dbReference type="EMBL" id="JAIWYP010000014">
    <property type="protein sequence ID" value="KAH3706496.1"/>
    <property type="molecule type" value="Genomic_DNA"/>
</dbReference>
<reference evidence="1" key="2">
    <citation type="submission" date="2020-11" db="EMBL/GenBank/DDBJ databases">
        <authorList>
            <person name="McCartney M.A."/>
            <person name="Auch B."/>
            <person name="Kono T."/>
            <person name="Mallez S."/>
            <person name="Becker A."/>
            <person name="Gohl D.M."/>
            <person name="Silverstein K.A.T."/>
            <person name="Koren S."/>
            <person name="Bechman K.B."/>
            <person name="Herman A."/>
            <person name="Abrahante J.E."/>
            <person name="Garbe J."/>
        </authorList>
    </citation>
    <scope>NUCLEOTIDE SEQUENCE</scope>
    <source>
        <strain evidence="1">Duluth1</strain>
        <tissue evidence="1">Whole animal</tissue>
    </source>
</reference>
<dbReference type="Proteomes" id="UP000828390">
    <property type="component" value="Unassembled WGS sequence"/>
</dbReference>